<protein>
    <recommendedName>
        <fullName evidence="2">Decapping nuclease</fullName>
        <ecNumber evidence="2">3.6.1.-</ecNumber>
    </recommendedName>
</protein>
<dbReference type="GeneID" id="591906"/>
<reference evidence="5" key="1">
    <citation type="submission" date="2015-02" db="EMBL/GenBank/DDBJ databases">
        <title>Genome sequencing for Strongylocentrotus purpuratus.</title>
        <authorList>
            <person name="Murali S."/>
            <person name="Liu Y."/>
            <person name="Vee V."/>
            <person name="English A."/>
            <person name="Wang M."/>
            <person name="Skinner E."/>
            <person name="Han Y."/>
            <person name="Muzny D.M."/>
            <person name="Worley K.C."/>
            <person name="Gibbs R.A."/>
        </authorList>
    </citation>
    <scope>NUCLEOTIDE SEQUENCE</scope>
</reference>
<dbReference type="PANTHER" id="PTHR12395:SF9">
    <property type="entry name" value="DECAPPING AND EXORIBONUCLEASE PROTEIN"/>
    <property type="match status" value="1"/>
</dbReference>
<keyword evidence="2" id="KW-0694">RNA-binding</keyword>
<proteinExistence type="inferred from homology"/>
<dbReference type="GO" id="GO:0000956">
    <property type="term" value="P:nuclear-transcribed mRNA catabolic process"/>
    <property type="evidence" value="ECO:0000318"/>
    <property type="project" value="GO_Central"/>
</dbReference>
<accession>A0A7M7NWT9</accession>
<comment type="function">
    <text evidence="2">Decapping enzyme for NAD-capped RNAs: specifically hydrolyzes the nicotinamide adenine dinucleotide (NAD) cap from a subset of RNAs by removing the entire NAD moiety from the 5'-end of an NAD-capped RNA.</text>
</comment>
<dbReference type="Proteomes" id="UP000007110">
    <property type="component" value="Unassembled WGS sequence"/>
</dbReference>
<evidence type="ECO:0000259" key="3">
    <source>
        <dbReference type="Pfam" id="PF08652"/>
    </source>
</evidence>
<comment type="subcellular location">
    <subcellularLocation>
        <location evidence="2">Nucleus</location>
    </subcellularLocation>
</comment>
<dbReference type="GO" id="GO:0110155">
    <property type="term" value="P:NAD-cap decapping"/>
    <property type="evidence" value="ECO:0000318"/>
    <property type="project" value="GO_Central"/>
</dbReference>
<reference evidence="4" key="2">
    <citation type="submission" date="2021-01" db="UniProtKB">
        <authorList>
            <consortium name="EnsemblMetazoa"/>
        </authorList>
    </citation>
    <scope>IDENTIFICATION</scope>
</reference>
<dbReference type="GO" id="GO:0034353">
    <property type="term" value="F:mRNA 5'-diphosphatase activity"/>
    <property type="evidence" value="ECO:0000318"/>
    <property type="project" value="GO_Central"/>
</dbReference>
<dbReference type="GO" id="GO:0004518">
    <property type="term" value="F:nuclease activity"/>
    <property type="evidence" value="ECO:0007669"/>
    <property type="project" value="UniProtKB-KW"/>
</dbReference>
<keyword evidence="5" id="KW-1185">Reference proteome</keyword>
<evidence type="ECO:0000256" key="2">
    <source>
        <dbReference type="RuleBase" id="RU367113"/>
    </source>
</evidence>
<evidence type="ECO:0000256" key="1">
    <source>
        <dbReference type="ARBA" id="ARBA00006562"/>
    </source>
</evidence>
<dbReference type="OrthoDB" id="5987680at2759"/>
<sequence length="232" mass="26526">MAMAHDDVHIDGHKVIRTYSTNDEMDYINDDRNRRFYLDPGNEFNFDYGKAFAEGYTAREGVPHLVAGRYAWMRDHRQVLIDNGILDKAQSRLNVDFVSRRGVLTRILQMGGRKDWDIGIAVTLYKGTYHLSSTMKNRAAPQKKNLIAASTNLLVKFVTSRDGLTPDEPAPVNVKEIFFTLMTVNCGNHRLLVRSEIQAEKRIAPDEPPQALPNPRYCMNVRSRPLRHTLDP</sequence>
<evidence type="ECO:0000313" key="5">
    <source>
        <dbReference type="Proteomes" id="UP000007110"/>
    </source>
</evidence>
<dbReference type="GO" id="GO:0046872">
    <property type="term" value="F:metal ion binding"/>
    <property type="evidence" value="ECO:0007669"/>
    <property type="project" value="UniProtKB-KW"/>
</dbReference>
<dbReference type="AlphaFoldDB" id="A0A7M7NWT9"/>
<keyword evidence="2" id="KW-0378">Hydrolase</keyword>
<evidence type="ECO:0000313" key="4">
    <source>
        <dbReference type="EnsemblMetazoa" id="XP_030841914"/>
    </source>
</evidence>
<dbReference type="EnsemblMetazoa" id="XM_030986054">
    <property type="protein sequence ID" value="XP_030841914"/>
    <property type="gene ID" value="LOC591906"/>
</dbReference>
<feature type="domain" description="RAI1-like" evidence="3">
    <location>
        <begin position="15"/>
        <end position="201"/>
    </location>
</feature>
<dbReference type="RefSeq" id="XP_030841914.1">
    <property type="nucleotide sequence ID" value="XM_030986054.1"/>
</dbReference>
<keyword evidence="2" id="KW-0479">Metal-binding</keyword>
<name>A0A7M7NWT9_STRPU</name>
<dbReference type="EC" id="3.6.1.-" evidence="2"/>
<dbReference type="GO" id="GO:0000166">
    <property type="term" value="F:nucleotide binding"/>
    <property type="evidence" value="ECO:0007669"/>
    <property type="project" value="UniProtKB-KW"/>
</dbReference>
<dbReference type="InterPro" id="IPR013961">
    <property type="entry name" value="RAI1"/>
</dbReference>
<comment type="cofactor">
    <cofactor evidence="2">
        <name>a divalent metal cation</name>
        <dbReference type="ChEBI" id="CHEBI:60240"/>
    </cofactor>
</comment>
<dbReference type="Pfam" id="PF08652">
    <property type="entry name" value="RAI1"/>
    <property type="match status" value="1"/>
</dbReference>
<keyword evidence="2" id="KW-0547">Nucleotide-binding</keyword>
<organism evidence="4 5">
    <name type="scientific">Strongylocentrotus purpuratus</name>
    <name type="common">Purple sea urchin</name>
    <dbReference type="NCBI Taxonomy" id="7668"/>
    <lineage>
        <taxon>Eukaryota</taxon>
        <taxon>Metazoa</taxon>
        <taxon>Echinodermata</taxon>
        <taxon>Eleutherozoa</taxon>
        <taxon>Echinozoa</taxon>
        <taxon>Echinoidea</taxon>
        <taxon>Euechinoidea</taxon>
        <taxon>Echinacea</taxon>
        <taxon>Camarodonta</taxon>
        <taxon>Echinidea</taxon>
        <taxon>Strongylocentrotidae</taxon>
        <taxon>Strongylocentrotus</taxon>
    </lineage>
</organism>
<dbReference type="PANTHER" id="PTHR12395">
    <property type="entry name" value="DOM-3 RELATED"/>
    <property type="match status" value="1"/>
</dbReference>
<comment type="similarity">
    <text evidence="1 2">Belongs to the DXO/Dom3Z family.</text>
</comment>
<dbReference type="GO" id="GO:0005829">
    <property type="term" value="C:cytosol"/>
    <property type="evidence" value="ECO:0000318"/>
    <property type="project" value="GO_Central"/>
</dbReference>
<dbReference type="KEGG" id="spu:591906"/>
<dbReference type="InParanoid" id="A0A7M7NWT9"/>
<dbReference type="GO" id="GO:0003723">
    <property type="term" value="F:RNA binding"/>
    <property type="evidence" value="ECO:0007669"/>
    <property type="project" value="UniProtKB-KW"/>
</dbReference>
<keyword evidence="2" id="KW-0539">Nucleus</keyword>
<dbReference type="InterPro" id="IPR039039">
    <property type="entry name" value="RAI1-like_fam"/>
</dbReference>
<dbReference type="GO" id="GO:0005634">
    <property type="term" value="C:nucleus"/>
    <property type="evidence" value="ECO:0000318"/>
    <property type="project" value="GO_Central"/>
</dbReference>
<keyword evidence="2" id="KW-0540">Nuclease</keyword>